<dbReference type="OrthoDB" id="2966465at2759"/>
<evidence type="ECO:0008006" key="3">
    <source>
        <dbReference type="Google" id="ProtNLM"/>
    </source>
</evidence>
<evidence type="ECO:0000313" key="2">
    <source>
        <dbReference type="Proteomes" id="UP000198211"/>
    </source>
</evidence>
<evidence type="ECO:0000313" key="1">
    <source>
        <dbReference type="EMBL" id="OWZ14318.1"/>
    </source>
</evidence>
<dbReference type="AlphaFoldDB" id="A0A225WAR1"/>
<protein>
    <recommendedName>
        <fullName evidence="3">DDE Tnp4 domain-containing protein</fullName>
    </recommendedName>
</protein>
<comment type="caution">
    <text evidence="1">The sequence shown here is derived from an EMBL/GenBank/DDBJ whole genome shotgun (WGS) entry which is preliminary data.</text>
</comment>
<reference evidence="2" key="1">
    <citation type="submission" date="2017-03" db="EMBL/GenBank/DDBJ databases">
        <title>Phytopthora megakarya and P. palmivora, two closely related causual agents of cacao black pod achieved similar genome size and gene model numbers by different mechanisms.</title>
        <authorList>
            <person name="Ali S."/>
            <person name="Shao J."/>
            <person name="Larry D.J."/>
            <person name="Kronmiller B."/>
            <person name="Shen D."/>
            <person name="Strem M.D."/>
            <person name="Melnick R.L."/>
            <person name="Guiltinan M.J."/>
            <person name="Tyler B.M."/>
            <person name="Meinhardt L.W."/>
            <person name="Bailey B.A."/>
        </authorList>
    </citation>
    <scope>NUCLEOTIDE SEQUENCE [LARGE SCALE GENOMIC DNA]</scope>
    <source>
        <strain evidence="2">zdho120</strain>
    </source>
</reference>
<accession>A0A225WAR1</accession>
<name>A0A225WAR1_9STRA</name>
<organism evidence="1 2">
    <name type="scientific">Phytophthora megakarya</name>
    <dbReference type="NCBI Taxonomy" id="4795"/>
    <lineage>
        <taxon>Eukaryota</taxon>
        <taxon>Sar</taxon>
        <taxon>Stramenopiles</taxon>
        <taxon>Oomycota</taxon>
        <taxon>Peronosporomycetes</taxon>
        <taxon>Peronosporales</taxon>
        <taxon>Peronosporaceae</taxon>
        <taxon>Phytophthora</taxon>
    </lineage>
</organism>
<dbReference type="Proteomes" id="UP000198211">
    <property type="component" value="Unassembled WGS sequence"/>
</dbReference>
<keyword evidence="2" id="KW-1185">Reference proteome</keyword>
<dbReference type="EMBL" id="NBNE01001365">
    <property type="protein sequence ID" value="OWZ14318.1"/>
    <property type="molecule type" value="Genomic_DNA"/>
</dbReference>
<proteinExistence type="predicted"/>
<sequence length="77" mass="8842">MSRVRIVVECWFGSIIGDWAMIDFKRKMSIGNIPDGMLYEVTAILTNCYTIANRQNIISSYFDVVPPSFEEYFAPLP</sequence>
<gene>
    <name evidence="1" type="ORF">PHMEG_00012218</name>
</gene>